<dbReference type="PANTHER" id="PTHR30288:SF0">
    <property type="entry name" value="FLAGELLAR HOOK-ASSOCIATED PROTEIN 2"/>
    <property type="match status" value="1"/>
</dbReference>
<reference evidence="8 9" key="1">
    <citation type="submission" date="2016-10" db="EMBL/GenBank/DDBJ databases">
        <authorList>
            <person name="de Groot N.N."/>
        </authorList>
    </citation>
    <scope>NUCLEOTIDE SEQUENCE [LARGE SCALE GENOMIC DNA]</scope>
    <source>
        <strain evidence="8 9">DSM 27630</strain>
    </source>
</reference>
<dbReference type="GO" id="GO:0071973">
    <property type="term" value="P:bacterial-type flagellum-dependent cell motility"/>
    <property type="evidence" value="ECO:0007669"/>
    <property type="project" value="TreeGrafter"/>
</dbReference>
<evidence type="ECO:0000256" key="5">
    <source>
        <dbReference type="RuleBase" id="RU362066"/>
    </source>
</evidence>
<keyword evidence="4 5" id="KW-0975">Bacterial flagellum</keyword>
<evidence type="ECO:0000256" key="2">
    <source>
        <dbReference type="ARBA" id="ARBA00011255"/>
    </source>
</evidence>
<dbReference type="EMBL" id="FOQE01000001">
    <property type="protein sequence ID" value="SFH51564.1"/>
    <property type="molecule type" value="Genomic_DNA"/>
</dbReference>
<dbReference type="InterPro" id="IPR003481">
    <property type="entry name" value="FliD_N"/>
</dbReference>
<accession>A0A1I3ANG5</accession>
<feature type="domain" description="Flagellar hook-associated protein 2 N-terminal" evidence="6">
    <location>
        <begin position="18"/>
        <end position="108"/>
    </location>
</feature>
<evidence type="ECO:0000259" key="7">
    <source>
        <dbReference type="Pfam" id="PF07195"/>
    </source>
</evidence>
<dbReference type="Pfam" id="PF07195">
    <property type="entry name" value="FliD_C"/>
    <property type="match status" value="1"/>
</dbReference>
<dbReference type="GO" id="GO:0009421">
    <property type="term" value="C:bacterial-type flagellum filament cap"/>
    <property type="evidence" value="ECO:0007669"/>
    <property type="project" value="InterPro"/>
</dbReference>
<dbReference type="GO" id="GO:0009424">
    <property type="term" value="C:bacterial-type flagellum hook"/>
    <property type="evidence" value="ECO:0007669"/>
    <property type="project" value="UniProtKB-UniRule"/>
</dbReference>
<evidence type="ECO:0000259" key="6">
    <source>
        <dbReference type="Pfam" id="PF02465"/>
    </source>
</evidence>
<keyword evidence="3" id="KW-0175">Coiled coil</keyword>
<protein>
    <recommendedName>
        <fullName evidence="5">Flagellar hook-associated protein 2</fullName>
        <shortName evidence="5">HAP2</shortName>
    </recommendedName>
    <alternativeName>
        <fullName evidence="5">Flagellar cap protein</fullName>
    </alternativeName>
</protein>
<feature type="domain" description="Flagellar hook-associated protein 2 C-terminal" evidence="7">
    <location>
        <begin position="213"/>
        <end position="450"/>
    </location>
</feature>
<dbReference type="PANTHER" id="PTHR30288">
    <property type="entry name" value="FLAGELLAR CAP/ASSEMBLY PROTEIN FLID"/>
    <property type="match status" value="1"/>
</dbReference>
<comment type="function">
    <text evidence="5">Required for morphogenesis and for the elongation of the flagellar filament by facilitating polymerization of the flagellin monomers at the tip of growing filament. Forms a capping structure, which prevents flagellin subunits (transported through the central channel of the flagellum) from leaking out without polymerization at the distal end.</text>
</comment>
<comment type="subunit">
    <text evidence="2 5">Homopentamer.</text>
</comment>
<evidence type="ECO:0000313" key="9">
    <source>
        <dbReference type="Proteomes" id="UP000198668"/>
    </source>
</evidence>
<evidence type="ECO:0000256" key="3">
    <source>
        <dbReference type="ARBA" id="ARBA00023054"/>
    </source>
</evidence>
<evidence type="ECO:0000313" key="8">
    <source>
        <dbReference type="EMBL" id="SFH51564.1"/>
    </source>
</evidence>
<comment type="similarity">
    <text evidence="1 5">Belongs to the FliD family.</text>
</comment>
<sequence>MVSTSSTSFLGSYSGITMETIDQLISAESGKLTQYTNKQTTLTNEKNAWKDINTRLDSLSSKMNTLKEASSFQSKVITNSNESLVSISGESGALNSDYTVSVEQLATSSQLTSHQIDLNGKKVDEKLGLSGTLSFADADGKEVKVDVTEKQSLKDIVSAVNQQSKTAESGLKATIIDNRIVVTDEQMGNRTITASGNLADQFGLSDAKNLTVGQSAKLTVNGISIERNTNNVTDAVEGLTIKLNKATIGETAKINVADDIDKTTKVLQEFVDQYNSVMTYIGETLDVGDPTAENNKTGALVGDSAVVRLQTQLRSLMGSSSSKGSDVKSLKNIGIEIDRYGKASLDTSKLKKAMAKDPSAIQKFFYQKETVTAEDGTTTEKETGILSGLSTFVNEYINSTTGIIATKSSSIDQSIKDLDKQIEQFNERLEVKRQRYITQFTALDTAMMQAESQMQYLSSQIGSVTGNNAN</sequence>
<organism evidence="8 9">
    <name type="scientific">Pisciglobus halotolerans</name>
    <dbReference type="NCBI Taxonomy" id="745365"/>
    <lineage>
        <taxon>Bacteria</taxon>
        <taxon>Bacillati</taxon>
        <taxon>Bacillota</taxon>
        <taxon>Bacilli</taxon>
        <taxon>Lactobacillales</taxon>
        <taxon>Carnobacteriaceae</taxon>
    </lineage>
</organism>
<evidence type="ECO:0000256" key="1">
    <source>
        <dbReference type="ARBA" id="ARBA00009764"/>
    </source>
</evidence>
<proteinExistence type="inferred from homology"/>
<keyword evidence="8" id="KW-0282">Flagellum</keyword>
<dbReference type="GO" id="GO:0005576">
    <property type="term" value="C:extracellular region"/>
    <property type="evidence" value="ECO:0007669"/>
    <property type="project" value="UniProtKB-SubCell"/>
</dbReference>
<dbReference type="RefSeq" id="WP_092090720.1">
    <property type="nucleotide sequence ID" value="NZ_FOQE01000001.1"/>
</dbReference>
<comment type="subcellular location">
    <subcellularLocation>
        <location evidence="5">Secreted</location>
    </subcellularLocation>
    <subcellularLocation>
        <location evidence="5">Bacterial flagellum</location>
    </subcellularLocation>
</comment>
<dbReference type="OrthoDB" id="9776025at2"/>
<dbReference type="InterPro" id="IPR040026">
    <property type="entry name" value="FliD"/>
</dbReference>
<dbReference type="Pfam" id="PF02465">
    <property type="entry name" value="FliD_N"/>
    <property type="match status" value="1"/>
</dbReference>
<keyword evidence="5" id="KW-0964">Secreted</keyword>
<dbReference type="AlphaFoldDB" id="A0A1I3ANG5"/>
<gene>
    <name evidence="8" type="ORF">SAMN04489868_10173</name>
</gene>
<dbReference type="GO" id="GO:0007155">
    <property type="term" value="P:cell adhesion"/>
    <property type="evidence" value="ECO:0007669"/>
    <property type="project" value="InterPro"/>
</dbReference>
<evidence type="ECO:0000256" key="4">
    <source>
        <dbReference type="ARBA" id="ARBA00023143"/>
    </source>
</evidence>
<name>A0A1I3ANG5_9LACT</name>
<keyword evidence="8" id="KW-0966">Cell projection</keyword>
<dbReference type="InterPro" id="IPR010809">
    <property type="entry name" value="FliD_C"/>
</dbReference>
<dbReference type="Proteomes" id="UP000198668">
    <property type="component" value="Unassembled WGS sequence"/>
</dbReference>
<keyword evidence="8" id="KW-0969">Cilium</keyword>
<keyword evidence="9" id="KW-1185">Reference proteome</keyword>